<evidence type="ECO:0000313" key="2">
    <source>
        <dbReference type="Proteomes" id="UP000464657"/>
    </source>
</evidence>
<dbReference type="Proteomes" id="UP000464657">
    <property type="component" value="Chromosome"/>
</dbReference>
<dbReference type="RefSeq" id="WP_160128103.1">
    <property type="nucleotide sequence ID" value="NZ_CP019288.1"/>
</dbReference>
<proteinExistence type="predicted"/>
<sequence>MNILPFVIMTRKLLNGNSSVFVYLILLIALSSCISIDVNRKYNYFNGSEFYNDSLQISARLFGDINYSFPLKSEYKKIMVYDNLNVDYKDLILAGKAYSAPKYHMYLFYKNNKTHKNDTTINSVDLVVNDTINKFVLYKKAENTKTAYVYLKAIGKHKSNTSILQDGKSIVNSLRFNNSLKDELTYMKIFNTYKEEDNFLYVDSKFETAPIAKNNSNEWTKFQLLTTILSKDPTYKKYNDLVDKFELKKEKYLKKHIDSIIKSNTSVTFEDDFLEKIKQISKNKKVLMLNEMHWHPKHRIVALKMLTTLKENGFNYLAIEAIDKSKNSFFENSNFPLKSSGYYSREPYFGLFIREALKQGFKIVGYDDFTTENREKTQALNIKDILDKDSNAKIVVYAGIDHILEKSTTNKRMAEYFMELTTINPVTIDQVEIPYSSSNRLILIESSAFKNVKRVNTNVDFFLINNITPSLEAVYGKENIRSINYTNDKLGKYINEELLFSFYFVNEYSKYKSNSIPILNKISTINNKNRKFNLPVGSYQLIVKDIHNNLIISEQIDIE</sequence>
<organism evidence="1 2">
    <name type="scientific">Kordia antarctica</name>
    <dbReference type="NCBI Taxonomy" id="1218801"/>
    <lineage>
        <taxon>Bacteria</taxon>
        <taxon>Pseudomonadati</taxon>
        <taxon>Bacteroidota</taxon>
        <taxon>Flavobacteriia</taxon>
        <taxon>Flavobacteriales</taxon>
        <taxon>Flavobacteriaceae</taxon>
        <taxon>Kordia</taxon>
    </lineage>
</organism>
<dbReference type="KEGG" id="kan:IMCC3317_07020"/>
<evidence type="ECO:0000313" key="1">
    <source>
        <dbReference type="EMBL" id="QHI35356.1"/>
    </source>
</evidence>
<dbReference type="EMBL" id="CP019288">
    <property type="protein sequence ID" value="QHI35356.1"/>
    <property type="molecule type" value="Genomic_DNA"/>
</dbReference>
<dbReference type="AlphaFoldDB" id="A0A7L4ZGH9"/>
<protein>
    <submittedName>
        <fullName evidence="1">Uncharacterized protein</fullName>
    </submittedName>
</protein>
<accession>A0A7L4ZGH9</accession>
<keyword evidence="2" id="KW-1185">Reference proteome</keyword>
<gene>
    <name evidence="1" type="ORF">IMCC3317_07020</name>
</gene>
<name>A0A7L4ZGH9_9FLAO</name>
<dbReference type="OrthoDB" id="277629at2"/>
<reference evidence="1 2" key="1">
    <citation type="journal article" date="2013" name="Int. J. Syst. Evol. Microbiol.">
        <title>Kordia antarctica sp. nov., isolated from Antarctic seawater.</title>
        <authorList>
            <person name="Baek K."/>
            <person name="Choi A."/>
            <person name="Kang I."/>
            <person name="Lee K."/>
            <person name="Cho J.C."/>
        </authorList>
    </citation>
    <scope>NUCLEOTIDE SEQUENCE [LARGE SCALE GENOMIC DNA]</scope>
    <source>
        <strain evidence="1 2">IMCC3317</strain>
    </source>
</reference>